<dbReference type="Pfam" id="PF13432">
    <property type="entry name" value="TPR_16"/>
    <property type="match status" value="2"/>
</dbReference>
<dbReference type="PROSITE" id="PS50005">
    <property type="entry name" value="TPR"/>
    <property type="match status" value="2"/>
</dbReference>
<sequence>MTKFCRNSIVFSIFLLILIATLQVHAQTDRRLRLARTFDRAGDYPSALELYLQLYEEGKESPEIISGITRNYKRLQKYDALIAFLQRLIKKHPGRYQYKIELARAYYLADRKQEAFDLWRSVYQTPPRTAVKYRQVAQALTDLRLFDRAIELYRQAVRQFPDQPTLYRDLATLYRARLNYEQAALSYLDYLLRSPRQSRYIRSQLLSMAKDQEVTGRIISAVEPVVREHESNEALRQILADLYLRAKKYGRAFDIYADLNKQNPKGNYLFRFAGQAEANQAFEYAVRAYEQLLQTAPLNRKQTLEFYLAKTLFRFGGYLAGKQKAKEGDRQVKRALEILSRISQPALRYQALELTGDIYLHYYGDLDRAAENYSGALKLKPDRRLADRLHMKLANVYLRKNQLNQCAGQLKQVRPGRMHQLAQMYLADLAFYQGQFKRAEEAYREILRNSAPEDTLYNNVLQQLTLLENFGKDSTALAQFSHARLLEAQQKYSEAAKEYQALFVRRTELNDLAAEKAVRLYMKLRKWPQAEALLRQWIQSAPDAANIDLATFWLGRVLQEQGKLKEALTFYQKILIVYPDSFYTDQARRFARLLNEQLESEQNEH</sequence>
<protein>
    <submittedName>
        <fullName evidence="4">Tetratricopeptide repeat protein</fullName>
    </submittedName>
</protein>
<dbReference type="Pfam" id="PF13428">
    <property type="entry name" value="TPR_14"/>
    <property type="match status" value="1"/>
</dbReference>
<accession>A0A7V5PPU9</accession>
<dbReference type="Proteomes" id="UP000886124">
    <property type="component" value="Unassembled WGS sequence"/>
</dbReference>
<dbReference type="Gene3D" id="1.25.40.10">
    <property type="entry name" value="Tetratricopeptide repeat domain"/>
    <property type="match status" value="4"/>
</dbReference>
<dbReference type="SMART" id="SM00028">
    <property type="entry name" value="TPR"/>
    <property type="match status" value="6"/>
</dbReference>
<dbReference type="PANTHER" id="PTHR44227:SF3">
    <property type="entry name" value="PROTEIN O-MANNOSYL-TRANSFERASE TMTC4"/>
    <property type="match status" value="1"/>
</dbReference>
<dbReference type="InterPro" id="IPR011990">
    <property type="entry name" value="TPR-like_helical_dom_sf"/>
</dbReference>
<organism evidence="4">
    <name type="scientific">Caldithrix abyssi</name>
    <dbReference type="NCBI Taxonomy" id="187145"/>
    <lineage>
        <taxon>Bacteria</taxon>
        <taxon>Pseudomonadati</taxon>
        <taxon>Calditrichota</taxon>
        <taxon>Calditrichia</taxon>
        <taxon>Calditrichales</taxon>
        <taxon>Calditrichaceae</taxon>
        <taxon>Caldithrix</taxon>
    </lineage>
</organism>
<dbReference type="InterPro" id="IPR052346">
    <property type="entry name" value="O-mannosyl-transferase_TMTC"/>
</dbReference>
<feature type="repeat" description="TPR" evidence="3">
    <location>
        <begin position="130"/>
        <end position="163"/>
    </location>
</feature>
<dbReference type="AlphaFoldDB" id="A0A7V5PPU9"/>
<evidence type="ECO:0000256" key="3">
    <source>
        <dbReference type="PROSITE-ProRule" id="PRU00339"/>
    </source>
</evidence>
<evidence type="ECO:0000256" key="1">
    <source>
        <dbReference type="ARBA" id="ARBA00022737"/>
    </source>
</evidence>
<proteinExistence type="predicted"/>
<evidence type="ECO:0000313" key="4">
    <source>
        <dbReference type="EMBL" id="HHJ53041.1"/>
    </source>
</evidence>
<dbReference type="InterPro" id="IPR019734">
    <property type="entry name" value="TPR_rpt"/>
</dbReference>
<name>A0A7V5PPU9_CALAY</name>
<dbReference type="SUPFAM" id="SSF48452">
    <property type="entry name" value="TPR-like"/>
    <property type="match status" value="2"/>
</dbReference>
<feature type="repeat" description="TPR" evidence="3">
    <location>
        <begin position="548"/>
        <end position="581"/>
    </location>
</feature>
<dbReference type="PANTHER" id="PTHR44227">
    <property type="match status" value="1"/>
</dbReference>
<keyword evidence="2 3" id="KW-0802">TPR repeat</keyword>
<gene>
    <name evidence="4" type="ORF">ENJ89_07585</name>
</gene>
<comment type="caution">
    <text evidence="4">The sequence shown here is derived from an EMBL/GenBank/DDBJ whole genome shotgun (WGS) entry which is preliminary data.</text>
</comment>
<dbReference type="EMBL" id="DROD01000493">
    <property type="protein sequence ID" value="HHJ53041.1"/>
    <property type="molecule type" value="Genomic_DNA"/>
</dbReference>
<keyword evidence="1" id="KW-0677">Repeat</keyword>
<reference evidence="4" key="1">
    <citation type="journal article" date="2020" name="mSystems">
        <title>Genome- and Community-Level Interaction Insights into Carbon Utilization and Element Cycling Functions of Hydrothermarchaeota in Hydrothermal Sediment.</title>
        <authorList>
            <person name="Zhou Z."/>
            <person name="Liu Y."/>
            <person name="Xu W."/>
            <person name="Pan J."/>
            <person name="Luo Z.H."/>
            <person name="Li M."/>
        </authorList>
    </citation>
    <scope>NUCLEOTIDE SEQUENCE [LARGE SCALE GENOMIC DNA]</scope>
    <source>
        <strain evidence="4">HyVt-527</strain>
    </source>
</reference>
<evidence type="ECO:0000256" key="2">
    <source>
        <dbReference type="ARBA" id="ARBA00022803"/>
    </source>
</evidence>
<dbReference type="Pfam" id="PF13176">
    <property type="entry name" value="TPR_7"/>
    <property type="match status" value="1"/>
</dbReference>